<name>A0A6A2ZNQ3_HIBSY</name>
<dbReference type="Proteomes" id="UP000436088">
    <property type="component" value="Unassembled WGS sequence"/>
</dbReference>
<proteinExistence type="inferred from homology"/>
<dbReference type="PANTHER" id="PTHR38366">
    <property type="entry name" value="NAD-DEPENDENT PROTEIN DEACETYLASE HST1-LIKE PROTEIN"/>
    <property type="match status" value="1"/>
</dbReference>
<feature type="region of interest" description="Disordered" evidence="4">
    <location>
        <begin position="252"/>
        <end position="273"/>
    </location>
</feature>
<reference evidence="5" key="1">
    <citation type="submission" date="2019-09" db="EMBL/GenBank/DDBJ databases">
        <title>Draft genome information of white flower Hibiscus syriacus.</title>
        <authorList>
            <person name="Kim Y.-M."/>
        </authorList>
    </citation>
    <scope>NUCLEOTIDE SEQUENCE [LARGE SCALE GENOMIC DNA]</scope>
    <source>
        <strain evidence="5">YM2019G1</strain>
    </source>
</reference>
<evidence type="ECO:0000256" key="1">
    <source>
        <dbReference type="ARBA" id="ARBA00022604"/>
    </source>
</evidence>
<evidence type="ECO:0000256" key="4">
    <source>
        <dbReference type="SAM" id="MobiDB-lite"/>
    </source>
</evidence>
<keyword evidence="6" id="KW-1185">Reference proteome</keyword>
<comment type="similarity">
    <text evidence="2">Belongs to the TAC family.</text>
</comment>
<dbReference type="InterPro" id="IPR044989">
    <property type="entry name" value="TAC1"/>
</dbReference>
<evidence type="ECO:0000313" key="5">
    <source>
        <dbReference type="EMBL" id="KAE8693661.1"/>
    </source>
</evidence>
<dbReference type="AlphaFoldDB" id="A0A6A2ZNQ3"/>
<dbReference type="GO" id="GO:0001763">
    <property type="term" value="P:morphogenesis of a branching structure"/>
    <property type="evidence" value="ECO:0007669"/>
    <property type="project" value="InterPro"/>
</dbReference>
<protein>
    <recommendedName>
        <fullName evidence="3">Protein TILLER ANGLE CONTROL 1</fullName>
    </recommendedName>
</protein>
<accession>A0A6A2ZNQ3</accession>
<evidence type="ECO:0000256" key="3">
    <source>
        <dbReference type="ARBA" id="ARBA00026138"/>
    </source>
</evidence>
<dbReference type="EMBL" id="VEPZ02001114">
    <property type="protein sequence ID" value="KAE8693661.1"/>
    <property type="molecule type" value="Genomic_DNA"/>
</dbReference>
<gene>
    <name evidence="5" type="ORF">F3Y22_tig00110794pilonHSYRG00037</name>
</gene>
<comment type="caution">
    <text evidence="5">The sequence shown here is derived from an EMBL/GenBank/DDBJ whole genome shotgun (WGS) entry which is preliminary data.</text>
</comment>
<organism evidence="5 6">
    <name type="scientific">Hibiscus syriacus</name>
    <name type="common">Rose of Sharon</name>
    <dbReference type="NCBI Taxonomy" id="106335"/>
    <lineage>
        <taxon>Eukaryota</taxon>
        <taxon>Viridiplantae</taxon>
        <taxon>Streptophyta</taxon>
        <taxon>Embryophyta</taxon>
        <taxon>Tracheophyta</taxon>
        <taxon>Spermatophyta</taxon>
        <taxon>Magnoliopsida</taxon>
        <taxon>eudicotyledons</taxon>
        <taxon>Gunneridae</taxon>
        <taxon>Pentapetalae</taxon>
        <taxon>rosids</taxon>
        <taxon>malvids</taxon>
        <taxon>Malvales</taxon>
        <taxon>Malvaceae</taxon>
        <taxon>Malvoideae</taxon>
        <taxon>Hibiscus</taxon>
    </lineage>
</organism>
<evidence type="ECO:0000256" key="2">
    <source>
        <dbReference type="ARBA" id="ARBA00025796"/>
    </source>
</evidence>
<keyword evidence="1" id="KW-0341">Growth regulation</keyword>
<evidence type="ECO:0000313" key="6">
    <source>
        <dbReference type="Proteomes" id="UP000436088"/>
    </source>
</evidence>
<dbReference type="PANTHER" id="PTHR38366:SF1">
    <property type="entry name" value="PROTEIN TILLER ANGLE CONTROL 1"/>
    <property type="match status" value="1"/>
</dbReference>
<feature type="compositionally biased region" description="Acidic residues" evidence="4">
    <location>
        <begin position="72"/>
        <end position="105"/>
    </location>
</feature>
<feature type="region of interest" description="Disordered" evidence="4">
    <location>
        <begin position="68"/>
        <end position="105"/>
    </location>
</feature>
<sequence>MKIFNWVQKRFHHNVLKDGLARNVKKTDSIAIDSNTKALLQQVALSDLLDGWREGILAIGTFGFDPLKQNDYDNDGGEEEAEEEERYTENVNNEDEDEYVENDSDEEVNPLMLSTLKHSFEDVDHAMYGETKVMRMVDVVGGCTDHEIELEATEGHSGKLGRTTLADLFSEDSDIKKKHCLLQLNSASCKKPSLRTKNGLSFAKKLIPQVAEDSHPIKMLRQIMRRMWKRKIHPELEGKGNKLVGQGKATPLDALAEKTRPATQSVPDAAAIA</sequence>